<evidence type="ECO:0000256" key="2">
    <source>
        <dbReference type="SAM" id="SignalP"/>
    </source>
</evidence>
<sequence>MKSYGLIAVLIAGLLAGPAVYAQQASAPPGSTGQCKDGTFTTHETKKGACSGHQGVKEWFGAASTAAPAAAAPAAAPAAAAAPSTTPHSTAPNTKAPSPAPATAAAPGGGPGMVWVNSSSKVYHCPGDKWYGKTKAGAYMSEADAKAKGFHADHGKACS</sequence>
<comment type="caution">
    <text evidence="3">The sequence shown here is derived from an EMBL/GenBank/DDBJ whole genome shotgun (WGS) entry which is preliminary data.</text>
</comment>
<dbReference type="Proteomes" id="UP001595961">
    <property type="component" value="Unassembled WGS sequence"/>
</dbReference>
<gene>
    <name evidence="3" type="ORF">ACFO5W_12825</name>
</gene>
<feature type="compositionally biased region" description="Low complexity" evidence="1">
    <location>
        <begin position="73"/>
        <end position="106"/>
    </location>
</feature>
<protein>
    <submittedName>
        <fullName evidence="3">DUF3761 domain-containing protein</fullName>
    </submittedName>
</protein>
<proteinExistence type="predicted"/>
<organism evidence="3 4">
    <name type="scientific">Dyella halodurans</name>
    <dbReference type="NCBI Taxonomy" id="1920171"/>
    <lineage>
        <taxon>Bacteria</taxon>
        <taxon>Pseudomonadati</taxon>
        <taxon>Pseudomonadota</taxon>
        <taxon>Gammaproteobacteria</taxon>
        <taxon>Lysobacterales</taxon>
        <taxon>Rhodanobacteraceae</taxon>
        <taxon>Dyella</taxon>
    </lineage>
</organism>
<feature type="chain" id="PRO_5046124209" evidence="2">
    <location>
        <begin position="22"/>
        <end position="159"/>
    </location>
</feature>
<evidence type="ECO:0000313" key="4">
    <source>
        <dbReference type="Proteomes" id="UP001595961"/>
    </source>
</evidence>
<evidence type="ECO:0000256" key="1">
    <source>
        <dbReference type="SAM" id="MobiDB-lite"/>
    </source>
</evidence>
<reference evidence="4" key="1">
    <citation type="journal article" date="2019" name="Int. J. Syst. Evol. Microbiol.">
        <title>The Global Catalogue of Microorganisms (GCM) 10K type strain sequencing project: providing services to taxonomists for standard genome sequencing and annotation.</title>
        <authorList>
            <consortium name="The Broad Institute Genomics Platform"/>
            <consortium name="The Broad Institute Genome Sequencing Center for Infectious Disease"/>
            <person name="Wu L."/>
            <person name="Ma J."/>
        </authorList>
    </citation>
    <scope>NUCLEOTIDE SEQUENCE [LARGE SCALE GENOMIC DNA]</scope>
    <source>
        <strain evidence="4">CCM 4481</strain>
    </source>
</reference>
<dbReference type="EMBL" id="JBHSGA010000017">
    <property type="protein sequence ID" value="MFC4527521.1"/>
    <property type="molecule type" value="Genomic_DNA"/>
</dbReference>
<feature type="region of interest" description="Disordered" evidence="1">
    <location>
        <begin position="73"/>
        <end position="107"/>
    </location>
</feature>
<dbReference type="Pfam" id="PF12587">
    <property type="entry name" value="DUF3761"/>
    <property type="match status" value="1"/>
</dbReference>
<feature type="signal peptide" evidence="2">
    <location>
        <begin position="1"/>
        <end position="21"/>
    </location>
</feature>
<dbReference type="InterPro" id="IPR022236">
    <property type="entry name" value="DUF3761"/>
</dbReference>
<keyword evidence="2" id="KW-0732">Signal</keyword>
<name>A0ABV9C412_9GAMM</name>
<keyword evidence="4" id="KW-1185">Reference proteome</keyword>
<accession>A0ABV9C412</accession>
<dbReference type="RefSeq" id="WP_266150198.1">
    <property type="nucleotide sequence ID" value="NZ_CP064028.1"/>
</dbReference>
<evidence type="ECO:0000313" key="3">
    <source>
        <dbReference type="EMBL" id="MFC4527521.1"/>
    </source>
</evidence>